<feature type="chain" id="PRO_5019240506" evidence="1">
    <location>
        <begin position="25"/>
        <end position="242"/>
    </location>
</feature>
<dbReference type="Proteomes" id="UP000278398">
    <property type="component" value="Unassembled WGS sequence"/>
</dbReference>
<dbReference type="RefSeq" id="WP_126700012.1">
    <property type="nucleotide sequence ID" value="NZ_RWKW01000036.1"/>
</dbReference>
<gene>
    <name evidence="2" type="ORF">EJC49_11180</name>
</gene>
<keyword evidence="3" id="KW-1185">Reference proteome</keyword>
<protein>
    <submittedName>
        <fullName evidence="2">DUF2259 domain-containing protein</fullName>
    </submittedName>
</protein>
<evidence type="ECO:0000313" key="2">
    <source>
        <dbReference type="EMBL" id="RST86327.1"/>
    </source>
</evidence>
<dbReference type="OrthoDB" id="65722at2"/>
<dbReference type="Pfam" id="PF10016">
    <property type="entry name" value="DUF2259"/>
    <property type="match status" value="1"/>
</dbReference>
<feature type="signal peptide" evidence="1">
    <location>
        <begin position="1"/>
        <end position="24"/>
    </location>
</feature>
<reference evidence="2 3" key="1">
    <citation type="submission" date="2018-12" db="EMBL/GenBank/DDBJ databases">
        <title>Mesorhizobium carbonis sp. nov., isolated from coal mine water.</title>
        <authorList>
            <person name="Xin W."/>
            <person name="Xu Z."/>
            <person name="Xiang F."/>
            <person name="Zhang J."/>
            <person name="Xi L."/>
            <person name="Liu J."/>
        </authorList>
    </citation>
    <scope>NUCLEOTIDE SEQUENCE [LARGE SCALE GENOMIC DNA]</scope>
    <source>
        <strain evidence="2 3">B2.3</strain>
    </source>
</reference>
<dbReference type="InterPro" id="IPR018725">
    <property type="entry name" value="DUF2259_secreted"/>
</dbReference>
<dbReference type="EMBL" id="RWKW01000036">
    <property type="protein sequence ID" value="RST86327.1"/>
    <property type="molecule type" value="Genomic_DNA"/>
</dbReference>
<accession>A0A429YXX8</accession>
<sequence>MIRKLAAAASIALSVPLGSLDASAGNISALEILGFDADASIFAFEEHGIQDGSGFPYANRFYVDVATDGFVPGSPIRVRIDDENATLEEARSQARTRGQAIVADAELAQNRGYTAGSNAITELSADPHRMAVNPRPVIPPIDTAVEFRLEEYDLEATGCENLGPTKGYRLLRVDLAAGGSVSLLHEDSRIPSSRGCPLGYRIGAVQTVHPDTGLPSFAVLIAVRSFGFEGPSYHWIAVAGRL</sequence>
<organism evidence="2 3">
    <name type="scientific">Aquibium carbonis</name>
    <dbReference type="NCBI Taxonomy" id="2495581"/>
    <lineage>
        <taxon>Bacteria</taxon>
        <taxon>Pseudomonadati</taxon>
        <taxon>Pseudomonadota</taxon>
        <taxon>Alphaproteobacteria</taxon>
        <taxon>Hyphomicrobiales</taxon>
        <taxon>Phyllobacteriaceae</taxon>
        <taxon>Aquibium</taxon>
    </lineage>
</organism>
<keyword evidence="1" id="KW-0732">Signal</keyword>
<proteinExistence type="predicted"/>
<name>A0A429YXX8_9HYPH</name>
<dbReference type="AlphaFoldDB" id="A0A429YXX8"/>
<evidence type="ECO:0000313" key="3">
    <source>
        <dbReference type="Proteomes" id="UP000278398"/>
    </source>
</evidence>
<evidence type="ECO:0000256" key="1">
    <source>
        <dbReference type="SAM" id="SignalP"/>
    </source>
</evidence>
<comment type="caution">
    <text evidence="2">The sequence shown here is derived from an EMBL/GenBank/DDBJ whole genome shotgun (WGS) entry which is preliminary data.</text>
</comment>